<dbReference type="RefSeq" id="WP_317476315.1">
    <property type="nucleotide sequence ID" value="NZ_JARQTW010000001.1"/>
</dbReference>
<dbReference type="Proteomes" id="UP001214976">
    <property type="component" value="Unassembled WGS sequence"/>
</dbReference>
<dbReference type="PANTHER" id="PTHR30201">
    <property type="entry name" value="TRIPHOSPHORIBOSYL-DEPHOSPHO-COA SYNTHASE"/>
    <property type="match status" value="1"/>
</dbReference>
<dbReference type="Pfam" id="PF01874">
    <property type="entry name" value="CitG"/>
    <property type="match status" value="1"/>
</dbReference>
<evidence type="ECO:0000256" key="6">
    <source>
        <dbReference type="ARBA" id="ARBA00048574"/>
    </source>
</evidence>
<dbReference type="Gene3D" id="1.10.4200.10">
    <property type="entry name" value="Triphosphoribosyl-dephospho-CoA protein"/>
    <property type="match status" value="1"/>
</dbReference>
<dbReference type="GO" id="GO:0051191">
    <property type="term" value="P:prosthetic group biosynthetic process"/>
    <property type="evidence" value="ECO:0007669"/>
    <property type="project" value="InterPro"/>
</dbReference>
<dbReference type="AlphaFoldDB" id="A0AAW6Q874"/>
<dbReference type="InterPro" id="IPR005551">
    <property type="entry name" value="CitX"/>
</dbReference>
<dbReference type="InterPro" id="IPR002736">
    <property type="entry name" value="CitG"/>
</dbReference>
<comment type="similarity">
    <text evidence="7">Belongs to the CitG/MdcB family.</text>
</comment>
<dbReference type="InterPro" id="IPR017551">
    <property type="entry name" value="TriPribosyl-deP-CoA_syn_CitG"/>
</dbReference>
<comment type="catalytic activity">
    <reaction evidence="1 7">
        <text>3'-dephospho-CoA + ATP = 2'-(5''-triphospho-alpha-D-ribosyl)-3'-dephospho-CoA + adenine</text>
        <dbReference type="Rhea" id="RHEA:15117"/>
        <dbReference type="ChEBI" id="CHEBI:16708"/>
        <dbReference type="ChEBI" id="CHEBI:30616"/>
        <dbReference type="ChEBI" id="CHEBI:57328"/>
        <dbReference type="ChEBI" id="CHEBI:61378"/>
        <dbReference type="EC" id="2.4.2.52"/>
    </reaction>
</comment>
<keyword evidence="4 7" id="KW-0547">Nucleotide-binding</keyword>
<dbReference type="NCBIfam" id="TIGR03124">
    <property type="entry name" value="citrate_citX"/>
    <property type="match status" value="1"/>
</dbReference>
<comment type="catalytic activity">
    <reaction evidence="6">
        <text>apo-[citrate lyase ACP] + 2'-(5''-triphospho-alpha-D-ribosyl)-3'-dephospho-CoA = holo-[citrate lyase ACP] + diphosphate</text>
        <dbReference type="Rhea" id="RHEA:16333"/>
        <dbReference type="Rhea" id="RHEA-COMP:10157"/>
        <dbReference type="Rhea" id="RHEA-COMP:10158"/>
        <dbReference type="ChEBI" id="CHEBI:29999"/>
        <dbReference type="ChEBI" id="CHEBI:33019"/>
        <dbReference type="ChEBI" id="CHEBI:61378"/>
        <dbReference type="ChEBI" id="CHEBI:82683"/>
        <dbReference type="EC" id="2.7.7.61"/>
    </reaction>
</comment>
<dbReference type="EMBL" id="JARQTW010000001">
    <property type="protein sequence ID" value="MDG2948956.1"/>
    <property type="molecule type" value="Genomic_DNA"/>
</dbReference>
<dbReference type="GO" id="GO:0050519">
    <property type="term" value="F:holo-citrate lyase synthase activity"/>
    <property type="evidence" value="ECO:0007669"/>
    <property type="project" value="UniProtKB-EC"/>
</dbReference>
<protein>
    <recommendedName>
        <fullName evidence="7">Probable 2-(5''-triphosphoribosyl)-3'-dephosphocoenzyme-A synthase</fullName>
        <shortName evidence="7">2-(5''-triphosphoribosyl)-3'-dephospho-CoA synthase</shortName>
        <ecNumber evidence="7">2.4.2.52</ecNumber>
    </recommendedName>
</protein>
<keyword evidence="5 7" id="KW-0067">ATP-binding</keyword>
<evidence type="ECO:0000256" key="1">
    <source>
        <dbReference type="ARBA" id="ARBA00001210"/>
    </source>
</evidence>
<evidence type="ECO:0000256" key="4">
    <source>
        <dbReference type="ARBA" id="ARBA00022741"/>
    </source>
</evidence>
<keyword evidence="3" id="KW-0548">Nucleotidyltransferase</keyword>
<accession>A0AAW6Q874</accession>
<dbReference type="Pfam" id="PF03802">
    <property type="entry name" value="CitX"/>
    <property type="match status" value="1"/>
</dbReference>
<organism evidence="8 9">
    <name type="scientific">Exercitatus varius</name>
    <dbReference type="NCBI Taxonomy" id="67857"/>
    <lineage>
        <taxon>Bacteria</taxon>
        <taxon>Pseudomonadati</taxon>
        <taxon>Pseudomonadota</taxon>
        <taxon>Gammaproteobacteria</taxon>
        <taxon>Pasteurellales</taxon>
        <taxon>Pasteurellaceae</taxon>
        <taxon>Exercitatus</taxon>
    </lineage>
</organism>
<dbReference type="PANTHER" id="PTHR30201:SF2">
    <property type="entry name" value="2-(5''-TRIPHOSPHORIBOSYL)-3'-DEPHOSPHOCOENZYME-A SYNTHASE"/>
    <property type="match status" value="1"/>
</dbReference>
<evidence type="ECO:0000256" key="2">
    <source>
        <dbReference type="ARBA" id="ARBA00022679"/>
    </source>
</evidence>
<evidence type="ECO:0000256" key="5">
    <source>
        <dbReference type="ARBA" id="ARBA00022840"/>
    </source>
</evidence>
<evidence type="ECO:0000256" key="7">
    <source>
        <dbReference type="HAMAP-Rule" id="MF_00397"/>
    </source>
</evidence>
<dbReference type="GO" id="GO:0046917">
    <property type="term" value="F:triphosphoribosyl-dephospho-CoA synthase activity"/>
    <property type="evidence" value="ECO:0007669"/>
    <property type="project" value="UniProtKB-UniRule"/>
</dbReference>
<gene>
    <name evidence="7 8" type="primary">citG</name>
    <name evidence="8" type="ORF">P7M15_00220</name>
</gene>
<keyword evidence="8" id="KW-0328">Glycosyltransferase</keyword>
<reference evidence="8" key="1">
    <citation type="submission" date="2023-03" db="EMBL/GenBank/DDBJ databases">
        <title>Classification of Bisgaard taxon 6 and taxon 10 as Exercitatus varius gen. nov., spec. nov.</title>
        <authorList>
            <person name="Christensen H."/>
        </authorList>
    </citation>
    <scope>NUCLEOTIDE SEQUENCE</scope>
    <source>
        <strain evidence="8">86116</strain>
    </source>
</reference>
<sequence length="462" mass="51080">MFSRFFKTFSLQGQEIALDQLLAAREARASLQQQCLEKYRRTVLSLTLLAVGGVKKNELLDYAFEKALQNLTALFTELNVRPTESFIRPLPTGHEALFVLPVDAPLLKRATVRLEDGSPLARLWDIDVIAADGRLLSRTEFDFPPRPCLICSDDAKACARSRKHGFEEIYAEMQRRVQTAYFAEQIADGVYRALVREARLSPKPGLVDSLTNGAHKDMNLHTFEQSATALRPFFARFVLAGMASAKLPESEVLTGIRPLGLEAEKAMFRATTGVNTHKGAIFAFGLVCTAIGRIYANHDEASVERICRLVSAFTQGLTAELAHYPAHLAETAGVKLYREFGLTGARGEAESGFAIVRQNFTVLTSNQTESFDNQLLIMLLTLMAENQDTNVVHRGGIAGLTFVQQRARTLLEAQKTHQNPTALYDALTAFDADCIERNLSPGGSADLLALTIFFHSLQPDRD</sequence>
<keyword evidence="2 7" id="KW-0808">Transferase</keyword>
<dbReference type="GO" id="GO:0005524">
    <property type="term" value="F:ATP binding"/>
    <property type="evidence" value="ECO:0007669"/>
    <property type="project" value="UniProtKB-KW"/>
</dbReference>
<name>A0AAW6Q874_9PAST</name>
<dbReference type="HAMAP" id="MF_00397">
    <property type="entry name" value="CitG"/>
    <property type="match status" value="1"/>
</dbReference>
<evidence type="ECO:0000256" key="3">
    <source>
        <dbReference type="ARBA" id="ARBA00022695"/>
    </source>
</evidence>
<comment type="caution">
    <text evidence="8">The sequence shown here is derived from an EMBL/GenBank/DDBJ whole genome shotgun (WGS) entry which is preliminary data.</text>
</comment>
<evidence type="ECO:0000313" key="8">
    <source>
        <dbReference type="EMBL" id="MDG2948956.1"/>
    </source>
</evidence>
<proteinExistence type="inferred from homology"/>
<dbReference type="EC" id="2.4.2.52" evidence="7"/>
<dbReference type="GO" id="GO:0016757">
    <property type="term" value="F:glycosyltransferase activity"/>
    <property type="evidence" value="ECO:0007669"/>
    <property type="project" value="UniProtKB-KW"/>
</dbReference>
<evidence type="ECO:0000313" key="9">
    <source>
        <dbReference type="Proteomes" id="UP001214976"/>
    </source>
</evidence>
<dbReference type="NCBIfam" id="TIGR03125">
    <property type="entry name" value="citrate_citG"/>
    <property type="match status" value="1"/>
</dbReference>